<keyword evidence="4" id="KW-1185">Reference proteome</keyword>
<name>A0ABU6G4G1_9BACL</name>
<dbReference type="RefSeq" id="WP_326073010.1">
    <property type="nucleotide sequence ID" value="NZ_JARLKY010000041.1"/>
</dbReference>
<accession>A0ABU6G4G1</accession>
<evidence type="ECO:0000313" key="4">
    <source>
        <dbReference type="Proteomes" id="UP001338137"/>
    </source>
</evidence>
<proteinExistence type="predicted"/>
<evidence type="ECO:0000313" key="3">
    <source>
        <dbReference type="EMBL" id="MEC0228840.1"/>
    </source>
</evidence>
<protein>
    <submittedName>
        <fullName evidence="3">Transglutaminase domain-containing protein</fullName>
    </submittedName>
</protein>
<dbReference type="SMART" id="SM00460">
    <property type="entry name" value="TGc"/>
    <property type="match status" value="1"/>
</dbReference>
<dbReference type="Proteomes" id="UP001338137">
    <property type="component" value="Unassembled WGS sequence"/>
</dbReference>
<feature type="signal peptide" evidence="1">
    <location>
        <begin position="1"/>
        <end position="25"/>
    </location>
</feature>
<dbReference type="Pfam" id="PF01841">
    <property type="entry name" value="Transglut_core"/>
    <property type="match status" value="1"/>
</dbReference>
<organism evidence="3 4">
    <name type="scientific">Paenibacillus alba</name>
    <dbReference type="NCBI Taxonomy" id="1197127"/>
    <lineage>
        <taxon>Bacteria</taxon>
        <taxon>Bacillati</taxon>
        <taxon>Bacillota</taxon>
        <taxon>Bacilli</taxon>
        <taxon>Bacillales</taxon>
        <taxon>Paenibacillaceae</taxon>
        <taxon>Paenibacillus</taxon>
    </lineage>
</organism>
<dbReference type="PANTHER" id="PTHR46333:SF2">
    <property type="entry name" value="CYTOKINESIS PROTEIN 3"/>
    <property type="match status" value="1"/>
</dbReference>
<dbReference type="PANTHER" id="PTHR46333">
    <property type="entry name" value="CYTOKINESIS PROTEIN 3"/>
    <property type="match status" value="1"/>
</dbReference>
<dbReference type="Gene3D" id="3.10.620.30">
    <property type="match status" value="1"/>
</dbReference>
<comment type="caution">
    <text evidence="3">The sequence shown here is derived from an EMBL/GenBank/DDBJ whole genome shotgun (WGS) entry which is preliminary data.</text>
</comment>
<dbReference type="EMBL" id="JARLKY010000041">
    <property type="protein sequence ID" value="MEC0228840.1"/>
    <property type="molecule type" value="Genomic_DNA"/>
</dbReference>
<feature type="domain" description="Transglutaminase-like" evidence="2">
    <location>
        <begin position="173"/>
        <end position="232"/>
    </location>
</feature>
<gene>
    <name evidence="3" type="ORF">P4I72_17055</name>
</gene>
<dbReference type="InterPro" id="IPR002931">
    <property type="entry name" value="Transglutaminase-like"/>
</dbReference>
<feature type="chain" id="PRO_5045844529" evidence="1">
    <location>
        <begin position="26"/>
        <end position="275"/>
    </location>
</feature>
<evidence type="ECO:0000256" key="1">
    <source>
        <dbReference type="SAM" id="SignalP"/>
    </source>
</evidence>
<keyword evidence="1" id="KW-0732">Signal</keyword>
<reference evidence="3 4" key="1">
    <citation type="submission" date="2023-03" db="EMBL/GenBank/DDBJ databases">
        <title>Bacillus Genome Sequencing.</title>
        <authorList>
            <person name="Dunlap C."/>
        </authorList>
    </citation>
    <scope>NUCLEOTIDE SEQUENCE [LARGE SCALE GENOMIC DNA]</scope>
    <source>
        <strain evidence="3 4">BD-533</strain>
    </source>
</reference>
<dbReference type="InterPro" id="IPR052557">
    <property type="entry name" value="CAP/Cytokinesis_protein"/>
</dbReference>
<evidence type="ECO:0000259" key="2">
    <source>
        <dbReference type="SMART" id="SM00460"/>
    </source>
</evidence>
<sequence length="275" mass="30957">MFTKFKMIVVSSAICLFVLTTSVHAEAGSAQAEVNTRPKLEQTIKEELAKKSATITITYTSKDMKDSASYLQGIRDSIDHARETVREDLFWDLKGLSYKMKGSVGNLTITLTPEYLTTAEQDAYVDKEVDRILGDIVKPDMSDFEKESAIHDYVVSTTSYEDLDEIGHTAYSALYNHKAVCQGYAILTYKLLAKAGIESHLVVGYLNGDPAQTHMWNEVHIENNWYMLDTVFDDPTPDHPGVQSREYFNVTNAALKDLGHTWVESDYPIADTLYK</sequence>
<dbReference type="SUPFAM" id="SSF54001">
    <property type="entry name" value="Cysteine proteinases"/>
    <property type="match status" value="1"/>
</dbReference>
<dbReference type="InterPro" id="IPR038765">
    <property type="entry name" value="Papain-like_cys_pep_sf"/>
</dbReference>